<dbReference type="SMART" id="SM00320">
    <property type="entry name" value="WD40"/>
    <property type="match status" value="4"/>
</dbReference>
<keyword evidence="5" id="KW-0677">Repeat</keyword>
<feature type="compositionally biased region" description="Polar residues" evidence="9">
    <location>
        <begin position="7"/>
        <end position="16"/>
    </location>
</feature>
<keyword evidence="4 10" id="KW-0812">Transmembrane</keyword>
<evidence type="ECO:0000256" key="7">
    <source>
        <dbReference type="ARBA" id="ARBA00023136"/>
    </source>
</evidence>
<feature type="transmembrane region" description="Helical" evidence="10">
    <location>
        <begin position="458"/>
        <end position="481"/>
    </location>
</feature>
<dbReference type="RefSeq" id="XP_038789519.1">
    <property type="nucleotide sequence ID" value="XM_038928241.1"/>
</dbReference>
<dbReference type="GO" id="GO:0022857">
    <property type="term" value="F:transmembrane transporter activity"/>
    <property type="evidence" value="ECO:0007669"/>
    <property type="project" value="InterPro"/>
</dbReference>
<sequence>IDRSESETTMAKSVSISEGGGDDGVRRRASVNDPGADAALAKMGYQSELPRNLSMLSILGMSFAIMAVPFGLSTTLYITLTDGQSVTVLYGWILVSLISLAIAASLAEICAVYPTAGGVYYWSAMLSTREWAPIASWVTGWLTLVGNWTVTLSINFSGGQLILSAITLWDEDFVPNEWQTVLAFWAVMLICMSVNIFGAKYLDLINKICIYWTATSVVVIMVVLLSMADNKRDAEFVFAHYDASQSGWPSGWAFFVGLLQAAYTLTGYGMVAAMCEEVSNPSREVPKAIVLSVAAAGVTGVIYLIPILFVLPDVQLLLDVANGQPIGLLFKTVTGSAGGGFGLLFLILGILFFAGTGALTAASRCTYAFARDGAIPGSRLWAKVDKRFDIPLMALVLSTVVDCLLGLIYFGSSAAFNSFTGVATICLSTSYGMPILISVLRGRKAVRHSSYSLGRFGYAINIAMIAWICLAVVLFCMPVSLPVEAATMNYASVVFAGFAAISVGWYFIRGRKEFSGPPVPTDAEPAYHVLPQRTMSNMSNKRNGSDWRPSIVDLTYHDDTQESDEGPLSSLPLGTHDPSMTPHLPVPPPSSQPPIPTTPLTYAHPHSPSTESASTATNLANMRRNGATPNSYMSVPGHAHAHNGTHHQRPAKRIKMSEYSAANKPPSVQDINRALKNTEPATILQNVRMSTPRTLHIGRQSAGNSASPVMNVPSQREQPRHPATHKETRQTSAVISDRVAGPSRNRPSPAARPNYSVGPAEQPSDEDKDSVMSDVSSPEEPALQHTSDTKAKTANAPPGLGPAVAPFHSSALPRGSEVPTPPQSTGRKRQVNPFDAEQDQYLIFLKEVKQFSWAQITAEYNVDMPTRQYSALQSRYSTFLNKRDRSKDPSTLILPPRWAAEAAVDWNQIHGTSVSRGPRNNQLTAPRQPAVKPSRHLPVQQTIERDYSSGGDSAPRRERSRRAQRVNYTWPKQRGVAVDEVDDYTDDVLGSMADGSAPTRSETPQDHEAPLPNEAVAVDNKPVEVQFNTDDAALGLSLYTKSCRNGTPATHVPYLSSGQRLAMQGPSTGSDWDQLSSRDWQGSLLHVDFSPVEIKLVEKTVTLIKNTRSRHSTKTRRLREILKDCTDTQIFRLVESLRSRLPCRDRSSIEAFLQDAMAGNIAEIPRVQRFAAARPNTEMQSIQKSSTTSIIRQRELGCQSRRGWHTASKPITYQVTNKYMDTLGPAACWTGASSDIHTVVWAPDGEHFAAGAVAVDDPDSMQYNRPNNLLYGSLMHGTIHELAEHYKIRKKTESGANSSHAMFASQDPKLYTTVTSVAFSNSSHVMYSSGYDGHIGIWKTDVNADSVQPLLAAKLNIKDKIDILSVNQTQPGMIATAAKASSQKAIRVLRINEEEPCQFEKSSFHSSKAVDRMDLKILPTALQFEPLCGEQLLAGFGANMKETGFDMTGDLCLWDVETEAPYYIHGSNRNVFDVTFNPIRSGKPMFAAGCVAVGSNVNRGTRSTVRLYDVRVDKFTCPLEFECAALDMNDLIWCPHDEDLIAVGCTDGRAYVWDARWPHDPLRILSHSRSLMPLQEGVKHEITDTGVRFLSWGDNATRLYSGSSDGVVKVWDVTRAEENTFIKDLITCDSGIMSAAFSADYSKLVVGEVNGSVDILEIGRDDTTIKDADRLCYMPYEDDEQDEIQDHKTGNINPLAPESGIVEGNFLLGTQQLQTAPVGSLPIRQVVQGQNYAGPFDESVDASFLREQALQFQLSLTTPLGPQCNIPACKENLNKVTSEDVGDSGRSADRIPDELRRQWMAIDTKSIVPGKSKCVYCGRPARPPVDTSDSVLCERCSFACFRCSSVNPIAPATTILVCEACAGVWDIGVLGYECVQQPQPHLRNNHMEPDVPVLETWGEETHADREDDFDTTHGDEMNALTDYYLSLAIDRPESPPL</sequence>
<dbReference type="InterPro" id="IPR001680">
    <property type="entry name" value="WD40_rpt"/>
</dbReference>
<keyword evidence="3 8" id="KW-0853">WD repeat</keyword>
<dbReference type="Pfam" id="PF00400">
    <property type="entry name" value="WD40"/>
    <property type="match status" value="2"/>
</dbReference>
<feature type="compositionally biased region" description="Pro residues" evidence="9">
    <location>
        <begin position="584"/>
        <end position="597"/>
    </location>
</feature>
<evidence type="ECO:0000313" key="12">
    <source>
        <dbReference type="Proteomes" id="UP000596902"/>
    </source>
</evidence>
<keyword evidence="12" id="KW-1185">Reference proteome</keyword>
<keyword evidence="2" id="KW-0813">Transport</keyword>
<reference evidence="11" key="1">
    <citation type="submission" date="2020-01" db="EMBL/GenBank/DDBJ databases">
        <authorList>
            <person name="Feng Z.H.Z."/>
        </authorList>
    </citation>
    <scope>NUCLEOTIDE SEQUENCE</scope>
    <source>
        <strain evidence="11">CBS107.38</strain>
    </source>
</reference>
<dbReference type="SUPFAM" id="SSF50978">
    <property type="entry name" value="WD40 repeat-like"/>
    <property type="match status" value="1"/>
</dbReference>
<feature type="transmembrane region" description="Helical" evidence="10">
    <location>
        <begin position="90"/>
        <end position="113"/>
    </location>
</feature>
<feature type="region of interest" description="Disordered" evidence="9">
    <location>
        <begin position="988"/>
        <end position="1010"/>
    </location>
</feature>
<feature type="transmembrane region" description="Helical" evidence="10">
    <location>
        <begin position="343"/>
        <end position="369"/>
    </location>
</feature>
<evidence type="ECO:0000256" key="1">
    <source>
        <dbReference type="ARBA" id="ARBA00004141"/>
    </source>
</evidence>
<feature type="non-terminal residue" evidence="11">
    <location>
        <position position="1937"/>
    </location>
</feature>
<dbReference type="InterPro" id="IPR019775">
    <property type="entry name" value="WD40_repeat_CS"/>
</dbReference>
<evidence type="ECO:0000256" key="10">
    <source>
        <dbReference type="SAM" id="Phobius"/>
    </source>
</evidence>
<feature type="compositionally biased region" description="Polar residues" evidence="9">
    <location>
        <begin position="607"/>
        <end position="620"/>
    </location>
</feature>
<feature type="region of interest" description="Disordered" evidence="9">
    <location>
        <begin position="698"/>
        <end position="833"/>
    </location>
</feature>
<dbReference type="Proteomes" id="UP000596902">
    <property type="component" value="Unassembled WGS sequence"/>
</dbReference>
<feature type="transmembrane region" description="Helical" evidence="10">
    <location>
        <begin position="178"/>
        <end position="197"/>
    </location>
</feature>
<keyword evidence="7 10" id="KW-0472">Membrane</keyword>
<organism evidence="11 12">
    <name type="scientific">Alternaria burnsii</name>
    <dbReference type="NCBI Taxonomy" id="1187904"/>
    <lineage>
        <taxon>Eukaryota</taxon>
        <taxon>Fungi</taxon>
        <taxon>Dikarya</taxon>
        <taxon>Ascomycota</taxon>
        <taxon>Pezizomycotina</taxon>
        <taxon>Dothideomycetes</taxon>
        <taxon>Pleosporomycetidae</taxon>
        <taxon>Pleosporales</taxon>
        <taxon>Pleosporineae</taxon>
        <taxon>Pleosporaceae</taxon>
        <taxon>Alternaria</taxon>
        <taxon>Alternaria sect. Alternaria</taxon>
    </lineage>
</organism>
<dbReference type="PANTHER" id="PTHR45649">
    <property type="entry name" value="AMINO-ACID PERMEASE BAT1"/>
    <property type="match status" value="1"/>
</dbReference>
<feature type="transmembrane region" description="Helical" evidence="10">
    <location>
        <begin position="487"/>
        <end position="508"/>
    </location>
</feature>
<feature type="compositionally biased region" description="Polar residues" evidence="9">
    <location>
        <begin position="701"/>
        <end position="716"/>
    </location>
</feature>
<dbReference type="Gene3D" id="2.130.10.10">
    <property type="entry name" value="YVTN repeat-like/Quinoprotein amine dehydrogenase"/>
    <property type="match status" value="1"/>
</dbReference>
<comment type="caution">
    <text evidence="11">The sequence shown here is derived from an EMBL/GenBank/DDBJ whole genome shotgun (WGS) entry which is preliminary data.</text>
</comment>
<evidence type="ECO:0000313" key="11">
    <source>
        <dbReference type="EMBL" id="KAF7679446.1"/>
    </source>
</evidence>
<feature type="transmembrane region" description="Helical" evidence="10">
    <location>
        <begin position="134"/>
        <end position="158"/>
    </location>
</feature>
<evidence type="ECO:0000256" key="9">
    <source>
        <dbReference type="SAM" id="MobiDB-lite"/>
    </source>
</evidence>
<protein>
    <recommendedName>
        <fullName evidence="13">WD40 repeat-like protein</fullName>
    </recommendedName>
</protein>
<feature type="compositionally biased region" description="Low complexity" evidence="9">
    <location>
        <begin position="742"/>
        <end position="754"/>
    </location>
</feature>
<feature type="repeat" description="WD" evidence="8">
    <location>
        <begin position="1314"/>
        <end position="1339"/>
    </location>
</feature>
<dbReference type="EMBL" id="JAAABM010000003">
    <property type="protein sequence ID" value="KAF7679446.1"/>
    <property type="molecule type" value="Genomic_DNA"/>
</dbReference>
<evidence type="ECO:0000256" key="6">
    <source>
        <dbReference type="ARBA" id="ARBA00022989"/>
    </source>
</evidence>
<keyword evidence="6 10" id="KW-1133">Transmembrane helix</keyword>
<dbReference type="PROSITE" id="PS00678">
    <property type="entry name" value="WD_REPEATS_1"/>
    <property type="match status" value="1"/>
</dbReference>
<feature type="region of interest" description="Disordered" evidence="9">
    <location>
        <begin position="1"/>
        <end position="26"/>
    </location>
</feature>
<feature type="transmembrane region" description="Helical" evidence="10">
    <location>
        <begin position="288"/>
        <end position="311"/>
    </location>
</feature>
<evidence type="ECO:0000256" key="5">
    <source>
        <dbReference type="ARBA" id="ARBA00022737"/>
    </source>
</evidence>
<proteinExistence type="predicted"/>
<evidence type="ECO:0000256" key="2">
    <source>
        <dbReference type="ARBA" id="ARBA00022448"/>
    </source>
</evidence>
<reference evidence="11" key="2">
    <citation type="submission" date="2020-08" db="EMBL/GenBank/DDBJ databases">
        <title>Draft Genome Sequence of Cumin Blight Pathogen Alternaria burnsii.</title>
        <authorList>
            <person name="Feng Z."/>
        </authorList>
    </citation>
    <scope>NUCLEOTIDE SEQUENCE</scope>
    <source>
        <strain evidence="11">CBS107.38</strain>
    </source>
</reference>
<dbReference type="InterPro" id="IPR036322">
    <property type="entry name" value="WD40_repeat_dom_sf"/>
</dbReference>
<feature type="transmembrane region" description="Helical" evidence="10">
    <location>
        <begin position="252"/>
        <end position="276"/>
    </location>
</feature>
<dbReference type="Gene3D" id="1.20.1740.10">
    <property type="entry name" value="Amino acid/polyamine transporter I"/>
    <property type="match status" value="1"/>
</dbReference>
<feature type="transmembrane region" description="Helical" evidence="10">
    <location>
        <begin position="209"/>
        <end position="228"/>
    </location>
</feature>
<dbReference type="PANTHER" id="PTHR45649:SF3">
    <property type="entry name" value="POLYAMINE TRANSPORTER TPO5"/>
    <property type="match status" value="1"/>
</dbReference>
<name>A0A8H7B8E2_9PLEO</name>
<dbReference type="InterPro" id="IPR002293">
    <property type="entry name" value="AA/rel_permease1"/>
</dbReference>
<dbReference type="GO" id="GO:0016020">
    <property type="term" value="C:membrane"/>
    <property type="evidence" value="ECO:0007669"/>
    <property type="project" value="UniProtKB-SubCell"/>
</dbReference>
<evidence type="ECO:0008006" key="13">
    <source>
        <dbReference type="Google" id="ProtNLM"/>
    </source>
</evidence>
<comment type="subcellular location">
    <subcellularLocation>
        <location evidence="1">Membrane</location>
        <topology evidence="1">Multi-pass membrane protein</topology>
    </subcellularLocation>
</comment>
<dbReference type="GeneID" id="62201419"/>
<evidence type="ECO:0000256" key="8">
    <source>
        <dbReference type="PROSITE-ProRule" id="PRU00221"/>
    </source>
</evidence>
<dbReference type="InterPro" id="IPR015943">
    <property type="entry name" value="WD40/YVTN_repeat-like_dom_sf"/>
</dbReference>
<dbReference type="Pfam" id="PF13520">
    <property type="entry name" value="AA_permease_2"/>
    <property type="match status" value="1"/>
</dbReference>
<feature type="region of interest" description="Disordered" evidence="9">
    <location>
        <begin position="558"/>
        <end position="645"/>
    </location>
</feature>
<feature type="transmembrane region" description="Helical" evidence="10">
    <location>
        <begin position="390"/>
        <end position="410"/>
    </location>
</feature>
<feature type="repeat" description="WD" evidence="8">
    <location>
        <begin position="1587"/>
        <end position="1621"/>
    </location>
</feature>
<evidence type="ECO:0000256" key="3">
    <source>
        <dbReference type="ARBA" id="ARBA00022574"/>
    </source>
</evidence>
<feature type="compositionally biased region" description="Polar residues" evidence="9">
    <location>
        <begin position="911"/>
        <end position="925"/>
    </location>
</feature>
<feature type="region of interest" description="Disordered" evidence="9">
    <location>
        <begin position="911"/>
        <end position="967"/>
    </location>
</feature>
<feature type="compositionally biased region" description="Basic and acidic residues" evidence="9">
    <location>
        <begin position="717"/>
        <end position="729"/>
    </location>
</feature>
<gene>
    <name evidence="11" type="ORF">GT037_003194</name>
</gene>
<feature type="transmembrane region" description="Helical" evidence="10">
    <location>
        <begin position="53"/>
        <end position="78"/>
    </location>
</feature>
<dbReference type="PROSITE" id="PS50082">
    <property type="entry name" value="WD_REPEATS_2"/>
    <property type="match status" value="2"/>
</dbReference>
<evidence type="ECO:0000256" key="4">
    <source>
        <dbReference type="ARBA" id="ARBA00022692"/>
    </source>
</evidence>
<accession>A0A8H7B8E2</accession>